<evidence type="ECO:0000256" key="1">
    <source>
        <dbReference type="SAM" id="Coils"/>
    </source>
</evidence>
<dbReference type="AlphaFoldDB" id="A0A3R9Q3I7"/>
<dbReference type="OrthoDB" id="9816426at2"/>
<reference evidence="3 4" key="1">
    <citation type="submission" date="2018-10" db="EMBL/GenBank/DDBJ databases">
        <title>Draft genome sequence of Bacillus salarius IM0101, isolated from a hypersaline soil in Inner Mongolia, China.</title>
        <authorList>
            <person name="Yamprayoonswat W."/>
            <person name="Boonvisut S."/>
            <person name="Jumpathong W."/>
            <person name="Sittihan S."/>
            <person name="Ruangsuj P."/>
            <person name="Wanthongcharoen S."/>
            <person name="Thongpramul N."/>
            <person name="Pimmason S."/>
            <person name="Yu B."/>
            <person name="Yasawong M."/>
        </authorList>
    </citation>
    <scope>NUCLEOTIDE SEQUENCE [LARGE SCALE GENOMIC DNA]</scope>
    <source>
        <strain evidence="3 4">IM0101</strain>
    </source>
</reference>
<dbReference type="Pfam" id="PF20250">
    <property type="entry name" value="FapA_N"/>
    <property type="match status" value="1"/>
</dbReference>
<feature type="domain" description="Flagellar Assembly Protein A N-terminal region" evidence="2">
    <location>
        <begin position="12"/>
        <end position="182"/>
    </location>
</feature>
<gene>
    <name evidence="3" type="ORF">D7Z54_13900</name>
</gene>
<comment type="caution">
    <text evidence="3">The sequence shown here is derived from an EMBL/GenBank/DDBJ whole genome shotgun (WGS) entry which is preliminary data.</text>
</comment>
<feature type="coiled-coil region" evidence="1">
    <location>
        <begin position="345"/>
        <end position="418"/>
    </location>
</feature>
<evidence type="ECO:0000259" key="2">
    <source>
        <dbReference type="Pfam" id="PF20250"/>
    </source>
</evidence>
<proteinExistence type="predicted"/>
<dbReference type="InterPro" id="IPR005646">
    <property type="entry name" value="FapA"/>
</dbReference>
<name>A0A3R9Q3I7_9BACI</name>
<dbReference type="PANTHER" id="PTHR38032:SF1">
    <property type="entry name" value="RNA-BINDING PROTEIN KHPB N-TERMINAL DOMAIN-CONTAINING PROTEIN"/>
    <property type="match status" value="1"/>
</dbReference>
<dbReference type="Pfam" id="PF03961">
    <property type="entry name" value="FapA"/>
    <property type="match status" value="1"/>
</dbReference>
<sequence length="465" mass="51124">MMEKEIEIQDYFEIRISEDKLSAHVIAMATPDEESTWSREDWDTFLKEQGVLFGIIDKNVDRIAEDPDAVVYPLEIAKGIAPINGEPAYILPANVHKSDESTQEEESDNVDLKQVIDIPMVKAGDFTGEKVDATFGTDGTAVDGEVLSSKDGLDFVLQAGKNTRLEGNYIYAIESGQVSVQKKTIHVNPLYEINGDLDLKTGNIDFTGNVTIRGSVPSGFEIKAKGDIRVLGTVESAFLEAEGSVYVSSGVTAQQKGYIKAGQDIHTTYLNEANVYAGGNVYAKQAIMHSFCQAGVSIYCTEGRGRVVGGMVSAVTEIHIKEAGNAMNTPTSFYMGVPHDFVKRQKELEHRLHEAKEESEKVATLLKALEQKEKEGTSLSSKERIMKLRAKTTLDSAKTKANDAAEDLQEMLEVSQNTESGTIKVDKTLNTNVDVHFGKYRRKINATYTKATITFEDGEIDLNVL</sequence>
<dbReference type="EMBL" id="RBVX01000012">
    <property type="protein sequence ID" value="RSL32832.1"/>
    <property type="molecule type" value="Genomic_DNA"/>
</dbReference>
<dbReference type="InterPro" id="IPR046866">
    <property type="entry name" value="FapA_N"/>
</dbReference>
<organism evidence="3 4">
    <name type="scientific">Salibacterium salarium</name>
    <dbReference type="NCBI Taxonomy" id="284579"/>
    <lineage>
        <taxon>Bacteria</taxon>
        <taxon>Bacillati</taxon>
        <taxon>Bacillota</taxon>
        <taxon>Bacilli</taxon>
        <taxon>Bacillales</taxon>
        <taxon>Bacillaceae</taxon>
    </lineage>
</organism>
<protein>
    <submittedName>
        <fullName evidence="3">DUF342 domain-containing protein</fullName>
    </submittedName>
</protein>
<dbReference type="InterPro" id="IPR046865">
    <property type="entry name" value="FapA_b_solenoid"/>
</dbReference>
<dbReference type="PANTHER" id="PTHR38032">
    <property type="entry name" value="POLYMERASE-RELATED"/>
    <property type="match status" value="1"/>
</dbReference>
<keyword evidence="1" id="KW-0175">Coiled coil</keyword>
<dbReference type="RefSeq" id="WP_125556457.1">
    <property type="nucleotide sequence ID" value="NZ_RBVX01000012.1"/>
</dbReference>
<evidence type="ECO:0000313" key="4">
    <source>
        <dbReference type="Proteomes" id="UP000275076"/>
    </source>
</evidence>
<dbReference type="Proteomes" id="UP000275076">
    <property type="component" value="Unassembled WGS sequence"/>
</dbReference>
<accession>A0A3R9Q3I7</accession>
<keyword evidence="4" id="KW-1185">Reference proteome</keyword>
<evidence type="ECO:0000313" key="3">
    <source>
        <dbReference type="EMBL" id="RSL32832.1"/>
    </source>
</evidence>